<dbReference type="GO" id="GO:0005634">
    <property type="term" value="C:nucleus"/>
    <property type="evidence" value="ECO:0007669"/>
    <property type="project" value="TreeGrafter"/>
</dbReference>
<dbReference type="SUPFAM" id="SSF56112">
    <property type="entry name" value="Protein kinase-like (PK-like)"/>
    <property type="match status" value="1"/>
</dbReference>
<proteinExistence type="predicted"/>
<dbReference type="GO" id="GO:0032991">
    <property type="term" value="C:protein-containing complex"/>
    <property type="evidence" value="ECO:0007669"/>
    <property type="project" value="UniProtKB-ARBA"/>
</dbReference>
<dbReference type="PANTHER" id="PTHR14030:SF4">
    <property type="entry name" value="BUB1 KINASE, ISOFORM A-RELATED"/>
    <property type="match status" value="1"/>
</dbReference>
<reference evidence="1" key="1">
    <citation type="submission" date="2013-04" db="EMBL/GenBank/DDBJ databases">
        <authorList>
            <person name="Qu J."/>
            <person name="Murali S.C."/>
            <person name="Bandaranaike D."/>
            <person name="Bellair M."/>
            <person name="Blankenburg K."/>
            <person name="Chao H."/>
            <person name="Dinh H."/>
            <person name="Doddapaneni H."/>
            <person name="Downs B."/>
            <person name="Dugan-Rocha S."/>
            <person name="Elkadiri S."/>
            <person name="Gnanaolivu R.D."/>
            <person name="Hernandez B."/>
            <person name="Javaid M."/>
            <person name="Jayaseelan J.C."/>
            <person name="Lee S."/>
            <person name="Li M."/>
            <person name="Ming W."/>
            <person name="Munidasa M."/>
            <person name="Muniz J."/>
            <person name="Nguyen L."/>
            <person name="Ongeri F."/>
            <person name="Osuji N."/>
            <person name="Pu L.-L."/>
            <person name="Puazo M."/>
            <person name="Qu C."/>
            <person name="Quiroz J."/>
            <person name="Raj R."/>
            <person name="Weissenberger G."/>
            <person name="Xin Y."/>
            <person name="Zou X."/>
            <person name="Han Y."/>
            <person name="Richards S."/>
            <person name="Worley K."/>
            <person name="Muzny D."/>
            <person name="Gibbs R."/>
        </authorList>
    </citation>
    <scope>NUCLEOTIDE SEQUENCE</scope>
    <source>
        <strain evidence="1">Sampled in the wild</strain>
    </source>
</reference>
<dbReference type="GO" id="GO:0000776">
    <property type="term" value="C:kinetochore"/>
    <property type="evidence" value="ECO:0007669"/>
    <property type="project" value="UniProtKB-ARBA"/>
</dbReference>
<dbReference type="Proteomes" id="UP000792457">
    <property type="component" value="Unassembled WGS sequence"/>
</dbReference>
<comment type="caution">
    <text evidence="1">The sequence shown here is derived from an EMBL/GenBank/DDBJ whole genome shotgun (WGS) entry which is preliminary data.</text>
</comment>
<organism evidence="1 2">
    <name type="scientific">Ladona fulva</name>
    <name type="common">Scarce chaser dragonfly</name>
    <name type="synonym">Libellula fulva</name>
    <dbReference type="NCBI Taxonomy" id="123851"/>
    <lineage>
        <taxon>Eukaryota</taxon>
        <taxon>Metazoa</taxon>
        <taxon>Ecdysozoa</taxon>
        <taxon>Arthropoda</taxon>
        <taxon>Hexapoda</taxon>
        <taxon>Insecta</taxon>
        <taxon>Pterygota</taxon>
        <taxon>Palaeoptera</taxon>
        <taxon>Odonata</taxon>
        <taxon>Epiprocta</taxon>
        <taxon>Anisoptera</taxon>
        <taxon>Libelluloidea</taxon>
        <taxon>Libellulidae</taxon>
        <taxon>Ladona</taxon>
    </lineage>
</organism>
<keyword evidence="2" id="KW-1185">Reference proteome</keyword>
<reference evidence="1" key="2">
    <citation type="submission" date="2017-10" db="EMBL/GenBank/DDBJ databases">
        <title>Ladona fulva Genome sequencing and assembly.</title>
        <authorList>
            <person name="Murali S."/>
            <person name="Richards S."/>
            <person name="Bandaranaike D."/>
            <person name="Bellair M."/>
            <person name="Blankenburg K."/>
            <person name="Chao H."/>
            <person name="Dinh H."/>
            <person name="Doddapaneni H."/>
            <person name="Dugan-Rocha S."/>
            <person name="Elkadiri S."/>
            <person name="Gnanaolivu R."/>
            <person name="Hernandez B."/>
            <person name="Skinner E."/>
            <person name="Javaid M."/>
            <person name="Lee S."/>
            <person name="Li M."/>
            <person name="Ming W."/>
            <person name="Munidasa M."/>
            <person name="Muniz J."/>
            <person name="Nguyen L."/>
            <person name="Hughes D."/>
            <person name="Osuji N."/>
            <person name="Pu L.-L."/>
            <person name="Puazo M."/>
            <person name="Qu C."/>
            <person name="Quiroz J."/>
            <person name="Raj R."/>
            <person name="Weissenberger G."/>
            <person name="Xin Y."/>
            <person name="Zou X."/>
            <person name="Han Y."/>
            <person name="Worley K."/>
            <person name="Muzny D."/>
            <person name="Gibbs R."/>
        </authorList>
    </citation>
    <scope>NUCLEOTIDE SEQUENCE</scope>
    <source>
        <strain evidence="1">Sampled in the wild</strain>
    </source>
</reference>
<evidence type="ECO:0008006" key="3">
    <source>
        <dbReference type="Google" id="ProtNLM"/>
    </source>
</evidence>
<dbReference type="OrthoDB" id="248495at2759"/>
<dbReference type="InterPro" id="IPR015661">
    <property type="entry name" value="Bub1/Mad3"/>
</dbReference>
<dbReference type="GO" id="GO:0051754">
    <property type="term" value="P:meiotic sister chromatid cohesion, centromeric"/>
    <property type="evidence" value="ECO:0007669"/>
    <property type="project" value="TreeGrafter"/>
</dbReference>
<gene>
    <name evidence="1" type="ORF">J437_LFUL002592</name>
</gene>
<dbReference type="AlphaFoldDB" id="A0A8K0JUQ6"/>
<dbReference type="GO" id="GO:0004672">
    <property type="term" value="F:protein kinase activity"/>
    <property type="evidence" value="ECO:0007669"/>
    <property type="project" value="TreeGrafter"/>
</dbReference>
<evidence type="ECO:0000313" key="1">
    <source>
        <dbReference type="EMBL" id="KAG8222599.1"/>
    </source>
</evidence>
<accession>A0A8K0JUQ6</accession>
<evidence type="ECO:0000313" key="2">
    <source>
        <dbReference type="Proteomes" id="UP000792457"/>
    </source>
</evidence>
<sequence length="287" mass="32743">EEEISRTPQENDSEDSNDRFSACRQFSNNVGNTSFEREVLQSLNTDGFELPGKRKITLSENRESGMINENGFFFSKTVTSKTIETEMAQPSHSGNRFYNDTENSGFRIFSERADHSASVQKRKIPSLLDSERYHGCDKNEGIEIVENPCSTLMQETLLARLNDPACRSNCFHRILRKIPSFKPNDELNLRQGVKLKILKIISNSGGAKFYLAVKENGELVVVKRQDVSCEWEFYIISEIRNRLSEKKMISAFVNISDAYLFNADASMLLMEYLSNGTLLDLLNVYKV</sequence>
<name>A0A8K0JUQ6_LADFU</name>
<dbReference type="EMBL" id="KZ308138">
    <property type="protein sequence ID" value="KAG8222599.1"/>
    <property type="molecule type" value="Genomic_DNA"/>
</dbReference>
<dbReference type="PANTHER" id="PTHR14030">
    <property type="entry name" value="MITOTIC CHECKPOINT SERINE/THREONINE-PROTEIN KINASE BUB1"/>
    <property type="match status" value="1"/>
</dbReference>
<dbReference type="GO" id="GO:0007094">
    <property type="term" value="P:mitotic spindle assembly checkpoint signaling"/>
    <property type="evidence" value="ECO:0007669"/>
    <property type="project" value="InterPro"/>
</dbReference>
<feature type="non-terminal residue" evidence="1">
    <location>
        <position position="287"/>
    </location>
</feature>
<dbReference type="Gene3D" id="1.10.510.10">
    <property type="entry name" value="Transferase(Phosphotransferase) domain 1"/>
    <property type="match status" value="1"/>
</dbReference>
<protein>
    <recommendedName>
        <fullName evidence="3">Protein kinase domain-containing protein</fullName>
    </recommendedName>
</protein>
<feature type="non-terminal residue" evidence="1">
    <location>
        <position position="1"/>
    </location>
</feature>
<dbReference type="InterPro" id="IPR011009">
    <property type="entry name" value="Kinase-like_dom_sf"/>
</dbReference>